<evidence type="ECO:0000256" key="4">
    <source>
        <dbReference type="PROSITE-ProRule" id="PRU00335"/>
    </source>
</evidence>
<keyword evidence="3" id="KW-0804">Transcription</keyword>
<dbReference type="GO" id="GO:0003700">
    <property type="term" value="F:DNA-binding transcription factor activity"/>
    <property type="evidence" value="ECO:0007669"/>
    <property type="project" value="TreeGrafter"/>
</dbReference>
<feature type="DNA-binding region" description="H-T-H motif" evidence="4">
    <location>
        <begin position="27"/>
        <end position="46"/>
    </location>
</feature>
<dbReference type="Proteomes" id="UP000289260">
    <property type="component" value="Chromosome"/>
</dbReference>
<evidence type="ECO:0000256" key="3">
    <source>
        <dbReference type="ARBA" id="ARBA00023163"/>
    </source>
</evidence>
<dbReference type="PANTHER" id="PTHR30055">
    <property type="entry name" value="HTH-TYPE TRANSCRIPTIONAL REGULATOR RUTR"/>
    <property type="match status" value="1"/>
</dbReference>
<dbReference type="InterPro" id="IPR050109">
    <property type="entry name" value="HTH-type_TetR-like_transc_reg"/>
</dbReference>
<gene>
    <name evidence="6" type="ORF">EVS81_11350</name>
</gene>
<dbReference type="PROSITE" id="PS50977">
    <property type="entry name" value="HTH_TETR_2"/>
    <property type="match status" value="1"/>
</dbReference>
<dbReference type="InterPro" id="IPR009057">
    <property type="entry name" value="Homeodomain-like_sf"/>
</dbReference>
<dbReference type="InterPro" id="IPR001647">
    <property type="entry name" value="HTH_TetR"/>
</dbReference>
<organism evidence="6 7">
    <name type="scientific">Leucobacter triazinivorans</name>
    <dbReference type="NCBI Taxonomy" id="1784719"/>
    <lineage>
        <taxon>Bacteria</taxon>
        <taxon>Bacillati</taxon>
        <taxon>Actinomycetota</taxon>
        <taxon>Actinomycetes</taxon>
        <taxon>Micrococcales</taxon>
        <taxon>Microbacteriaceae</taxon>
        <taxon>Leucobacter</taxon>
    </lineage>
</organism>
<name>A0A4V0Z1R8_9MICO</name>
<dbReference type="SUPFAM" id="SSF46689">
    <property type="entry name" value="Homeodomain-like"/>
    <property type="match status" value="1"/>
</dbReference>
<proteinExistence type="predicted"/>
<protein>
    <submittedName>
        <fullName evidence="6">TetR/AcrR family transcriptional regulator</fullName>
    </submittedName>
</protein>
<sequence>MARGSTKQLITDAAVRVAAQHGISGASMDQIAEAAGVAKGSLYYNFASKDALFEQVIRDGFERLGDAIDAARDQVDPAEAPRAVAAATLETLRGNLDLAKLMASEVFRTDRPWAEAMELARSSVVVRFRDVLRDARASRGEGPASAAEASRAAEEITETAGAAFFGALAGACLDWLLFRPEQPVERVLDQVLRAI</sequence>
<keyword evidence="7" id="KW-1185">Reference proteome</keyword>
<dbReference type="KEGG" id="ltr:EVS81_11350"/>
<keyword evidence="1" id="KW-0805">Transcription regulation</keyword>
<feature type="domain" description="HTH tetR-type" evidence="5">
    <location>
        <begin position="4"/>
        <end position="64"/>
    </location>
</feature>
<dbReference type="GO" id="GO:0000976">
    <property type="term" value="F:transcription cis-regulatory region binding"/>
    <property type="evidence" value="ECO:0007669"/>
    <property type="project" value="TreeGrafter"/>
</dbReference>
<evidence type="ECO:0000313" key="7">
    <source>
        <dbReference type="Proteomes" id="UP000289260"/>
    </source>
</evidence>
<dbReference type="Gene3D" id="1.10.357.10">
    <property type="entry name" value="Tetracycline Repressor, domain 2"/>
    <property type="match status" value="1"/>
</dbReference>
<dbReference type="AlphaFoldDB" id="A0A4V0Z1R8"/>
<dbReference type="OrthoDB" id="3172830at2"/>
<keyword evidence="2 4" id="KW-0238">DNA-binding</keyword>
<dbReference type="PRINTS" id="PR00455">
    <property type="entry name" value="HTHTETR"/>
</dbReference>
<reference evidence="6 7" key="1">
    <citation type="submission" date="2019-02" db="EMBL/GenBank/DDBJ databases">
        <authorList>
            <person name="Sun L."/>
            <person name="Pan D."/>
            <person name="Wu X."/>
        </authorList>
    </citation>
    <scope>NUCLEOTIDE SEQUENCE [LARGE SCALE GENOMIC DNA]</scope>
    <source>
        <strain evidence="6 7">JW-1</strain>
    </source>
</reference>
<dbReference type="PANTHER" id="PTHR30055:SF234">
    <property type="entry name" value="HTH-TYPE TRANSCRIPTIONAL REGULATOR BETI"/>
    <property type="match status" value="1"/>
</dbReference>
<dbReference type="EMBL" id="CP035806">
    <property type="protein sequence ID" value="QBE49359.1"/>
    <property type="molecule type" value="Genomic_DNA"/>
</dbReference>
<dbReference type="RefSeq" id="WP_130110488.1">
    <property type="nucleotide sequence ID" value="NZ_CP035806.1"/>
</dbReference>
<evidence type="ECO:0000256" key="2">
    <source>
        <dbReference type="ARBA" id="ARBA00023125"/>
    </source>
</evidence>
<evidence type="ECO:0000256" key="1">
    <source>
        <dbReference type="ARBA" id="ARBA00023015"/>
    </source>
</evidence>
<evidence type="ECO:0000259" key="5">
    <source>
        <dbReference type="PROSITE" id="PS50977"/>
    </source>
</evidence>
<dbReference type="Gene3D" id="1.10.10.60">
    <property type="entry name" value="Homeodomain-like"/>
    <property type="match status" value="1"/>
</dbReference>
<evidence type="ECO:0000313" key="6">
    <source>
        <dbReference type="EMBL" id="QBE49359.1"/>
    </source>
</evidence>
<dbReference type="Pfam" id="PF00440">
    <property type="entry name" value="TetR_N"/>
    <property type="match status" value="1"/>
</dbReference>
<accession>A0A4V0Z1R8</accession>